<feature type="compositionally biased region" description="Basic and acidic residues" evidence="6">
    <location>
        <begin position="505"/>
        <end position="522"/>
    </location>
</feature>
<dbReference type="InterPro" id="IPR000219">
    <property type="entry name" value="DH_dom"/>
</dbReference>
<dbReference type="CDD" id="cd01225">
    <property type="entry name" value="PH_Cool_Pix"/>
    <property type="match status" value="1"/>
</dbReference>
<dbReference type="SUPFAM" id="SSF48065">
    <property type="entry name" value="DBL homology domain (DH-domain)"/>
    <property type="match status" value="1"/>
</dbReference>
<dbReference type="VEuPathDB" id="VectorBase:ASTEI20_044935"/>
<dbReference type="InterPro" id="IPR001452">
    <property type="entry name" value="SH3_domain"/>
</dbReference>
<feature type="compositionally biased region" description="Polar residues" evidence="6">
    <location>
        <begin position="816"/>
        <end position="826"/>
    </location>
</feature>
<evidence type="ECO:0000313" key="8">
    <source>
        <dbReference type="Proteomes" id="UP000076408"/>
    </source>
</evidence>
<dbReference type="PROSITE" id="PS50002">
    <property type="entry name" value="SH3"/>
    <property type="match status" value="1"/>
</dbReference>
<dbReference type="InterPro" id="IPR011993">
    <property type="entry name" value="PH-like_dom_sf"/>
</dbReference>
<dbReference type="VEuPathDB" id="VectorBase:ASTE011717"/>
<dbReference type="PANTHER" id="PTHR46026">
    <property type="entry name" value="RHO-TYPE GUANINE NUCLEOTIDE EXCHANGE FACTOR, ISOFORM F"/>
    <property type="match status" value="1"/>
</dbReference>
<feature type="compositionally biased region" description="Basic and acidic residues" evidence="6">
    <location>
        <begin position="624"/>
        <end position="640"/>
    </location>
</feature>
<proteinExistence type="predicted"/>
<reference evidence="7" key="2">
    <citation type="submission" date="2020-05" db="UniProtKB">
        <authorList>
            <consortium name="EnsemblMetazoa"/>
        </authorList>
    </citation>
    <scope>IDENTIFICATION</scope>
    <source>
        <strain evidence="7">Indian</strain>
    </source>
</reference>
<feature type="compositionally biased region" description="Polar residues" evidence="6">
    <location>
        <begin position="1324"/>
        <end position="1349"/>
    </location>
</feature>
<dbReference type="CDD" id="cd00160">
    <property type="entry name" value="RhoGEF"/>
    <property type="match status" value="1"/>
</dbReference>
<feature type="compositionally biased region" description="Basic residues" evidence="6">
    <location>
        <begin position="1742"/>
        <end position="1757"/>
    </location>
</feature>
<evidence type="ECO:0000256" key="1">
    <source>
        <dbReference type="ARBA" id="ARBA00004510"/>
    </source>
</evidence>
<comment type="subcellular location">
    <subcellularLocation>
        <location evidence="1">Cell projection</location>
        <location evidence="1">Lamellipodium</location>
    </subcellularLocation>
</comment>
<dbReference type="PRINTS" id="PR00452">
    <property type="entry name" value="SH3DOMAIN"/>
</dbReference>
<dbReference type="InterPro" id="IPR035899">
    <property type="entry name" value="DBL_dom_sf"/>
</dbReference>
<dbReference type="SMART" id="SM00233">
    <property type="entry name" value="PH"/>
    <property type="match status" value="1"/>
</dbReference>
<feature type="region of interest" description="Disordered" evidence="6">
    <location>
        <begin position="1622"/>
        <end position="1687"/>
    </location>
</feature>
<feature type="region of interest" description="Disordered" evidence="6">
    <location>
        <begin position="1813"/>
        <end position="1861"/>
    </location>
</feature>
<keyword evidence="5" id="KW-0175">Coiled coil</keyword>
<feature type="compositionally biased region" description="Polar residues" evidence="6">
    <location>
        <begin position="1822"/>
        <end position="1833"/>
    </location>
</feature>
<feature type="region of interest" description="Disordered" evidence="6">
    <location>
        <begin position="604"/>
        <end position="650"/>
    </location>
</feature>
<name>A0A182YGY9_ANOST</name>
<keyword evidence="8" id="KW-1185">Reference proteome</keyword>
<feature type="compositionally biased region" description="Basic and acidic residues" evidence="6">
    <location>
        <begin position="533"/>
        <end position="550"/>
    </location>
</feature>
<dbReference type="FunFam" id="2.30.30.40:FF:000072">
    <property type="entry name" value="Unconventional Myosin IB"/>
    <property type="match status" value="1"/>
</dbReference>
<feature type="compositionally biased region" description="Basic and acidic residues" evidence="6">
    <location>
        <begin position="1179"/>
        <end position="1188"/>
    </location>
</feature>
<dbReference type="Proteomes" id="UP000076408">
    <property type="component" value="Unassembled WGS sequence"/>
</dbReference>
<dbReference type="InterPro" id="IPR001849">
    <property type="entry name" value="PH_domain"/>
</dbReference>
<feature type="region of interest" description="Disordered" evidence="6">
    <location>
        <begin position="1742"/>
        <end position="1761"/>
    </location>
</feature>
<feature type="compositionally biased region" description="Polar residues" evidence="6">
    <location>
        <begin position="1356"/>
        <end position="1365"/>
    </location>
</feature>
<dbReference type="Gene3D" id="2.30.29.30">
    <property type="entry name" value="Pleckstrin-homology domain (PH domain)/Phosphotyrosine-binding domain (PTB)"/>
    <property type="match status" value="1"/>
</dbReference>
<dbReference type="Gene3D" id="1.20.900.10">
    <property type="entry name" value="Dbl homology (DH) domain"/>
    <property type="match status" value="1"/>
</dbReference>
<evidence type="ECO:0000256" key="2">
    <source>
        <dbReference type="ARBA" id="ARBA00022443"/>
    </source>
</evidence>
<dbReference type="GO" id="GO:0005085">
    <property type="term" value="F:guanyl-nucleotide exchange factor activity"/>
    <property type="evidence" value="ECO:0007669"/>
    <property type="project" value="UniProtKB-KW"/>
</dbReference>
<dbReference type="GO" id="GO:0005737">
    <property type="term" value="C:cytoplasm"/>
    <property type="evidence" value="ECO:0007669"/>
    <property type="project" value="TreeGrafter"/>
</dbReference>
<dbReference type="InterPro" id="IPR046376">
    <property type="entry name" value="PH_Cool_Pix"/>
</dbReference>
<feature type="region of interest" description="Disordered" evidence="6">
    <location>
        <begin position="497"/>
        <end position="578"/>
    </location>
</feature>
<dbReference type="Gene3D" id="2.30.30.40">
    <property type="entry name" value="SH3 Domains"/>
    <property type="match status" value="1"/>
</dbReference>
<feature type="compositionally biased region" description="Low complexity" evidence="6">
    <location>
        <begin position="553"/>
        <end position="574"/>
    </location>
</feature>
<dbReference type="EnsemblMetazoa" id="ASTEI07725-RA">
    <property type="protein sequence ID" value="ASTEI07725-PA"/>
    <property type="gene ID" value="ASTEI07725"/>
</dbReference>
<dbReference type="VEuPathDB" id="VectorBase:ASTE011718"/>
<feature type="compositionally biased region" description="Low complexity" evidence="6">
    <location>
        <begin position="800"/>
        <end position="813"/>
    </location>
</feature>
<dbReference type="OMA" id="SITRCVE"/>
<dbReference type="PROSITE" id="PS50003">
    <property type="entry name" value="PH_DOMAIN"/>
    <property type="match status" value="1"/>
</dbReference>
<dbReference type="Pfam" id="PF00018">
    <property type="entry name" value="SH3_1"/>
    <property type="match status" value="1"/>
</dbReference>
<dbReference type="SMART" id="SM00326">
    <property type="entry name" value="SH3"/>
    <property type="match status" value="1"/>
</dbReference>
<evidence type="ECO:0000256" key="4">
    <source>
        <dbReference type="ARBA" id="ARBA00023273"/>
    </source>
</evidence>
<feature type="region of interest" description="Disordered" evidence="6">
    <location>
        <begin position="799"/>
        <end position="826"/>
    </location>
</feature>
<feature type="region of interest" description="Disordered" evidence="6">
    <location>
        <begin position="937"/>
        <end position="983"/>
    </location>
</feature>
<dbReference type="GO" id="GO:0016192">
    <property type="term" value="P:vesicle-mediated transport"/>
    <property type="evidence" value="ECO:0007669"/>
    <property type="project" value="UniProtKB-ARBA"/>
</dbReference>
<feature type="coiled-coil region" evidence="5">
    <location>
        <begin position="1872"/>
        <end position="1899"/>
    </location>
</feature>
<feature type="compositionally biased region" description="Low complexity" evidence="6">
    <location>
        <begin position="1626"/>
        <end position="1636"/>
    </location>
</feature>
<dbReference type="SUPFAM" id="SSF50729">
    <property type="entry name" value="PH domain-like"/>
    <property type="match status" value="1"/>
</dbReference>
<reference evidence="8" key="1">
    <citation type="journal article" date="2014" name="Genome Biol.">
        <title>Genome analysis of a major urban malaria vector mosquito, Anopheles stephensi.</title>
        <authorList>
            <person name="Jiang X."/>
            <person name="Peery A."/>
            <person name="Hall A.B."/>
            <person name="Sharma A."/>
            <person name="Chen X.G."/>
            <person name="Waterhouse R.M."/>
            <person name="Komissarov A."/>
            <person name="Riehle M.M."/>
            <person name="Shouche Y."/>
            <person name="Sharakhova M.V."/>
            <person name="Lawson D."/>
            <person name="Pakpour N."/>
            <person name="Arensburger P."/>
            <person name="Davidson V.L."/>
            <person name="Eiglmeier K."/>
            <person name="Emrich S."/>
            <person name="George P."/>
            <person name="Kennedy R.C."/>
            <person name="Mane S.P."/>
            <person name="Maslen G."/>
            <person name="Oringanje C."/>
            <person name="Qi Y."/>
            <person name="Settlage R."/>
            <person name="Tojo M."/>
            <person name="Tubio J.M."/>
            <person name="Unger M.F."/>
            <person name="Wang B."/>
            <person name="Vernick K.D."/>
            <person name="Ribeiro J.M."/>
            <person name="James A.A."/>
            <person name="Michel K."/>
            <person name="Riehle M.A."/>
            <person name="Luckhart S."/>
            <person name="Sharakhov I.V."/>
            <person name="Tu Z."/>
        </authorList>
    </citation>
    <scope>NUCLEOTIDE SEQUENCE [LARGE SCALE GENOMIC DNA]</scope>
    <source>
        <strain evidence="8">Indian</strain>
    </source>
</reference>
<dbReference type="CDD" id="cd11877">
    <property type="entry name" value="SH3_PIX"/>
    <property type="match status" value="1"/>
</dbReference>
<feature type="region of interest" description="Disordered" evidence="6">
    <location>
        <begin position="1099"/>
        <end position="1190"/>
    </location>
</feature>
<dbReference type="VEuPathDB" id="VectorBase:ASTEI07725"/>
<sequence>MDASIITVQAQYSFKGSNNDELCFKKGDIITLTQREEGGWWEGTLGDKTGWFPSNYVKEYAGPLPLSETIRPPEEIQAFRSVVFRDLLESEKAHVAELRGLAENFLEPLEGSQILSANEYTQLTCNFLEVVEMHEEFLQTLEDCNDRVGKVFLSKAPTMKKIHQFYCAAHPRAIVIVDKFREELNVFMEKQGAAKPGLLVLTTGLSKPFRRLDKYAAILQELERHMESGHPDRGDTQRSIAVYKDIASSCSATRRQKELELQILTGPVRGWQGAELSTLGDIIHMGSVAVGPEHKDRYLVLFPQTLLILSVSQRMSAFKYEGKLPLTGITVNRLEDTDQLKNAFEISGTLIDRIVAVCQGPSEANRWVELLGPKSGAAEQSSTVVGTVDMKRNVSSSAVNIPQPPPHLALDSRGYSTRVSVCAYDGGGQWHRTYGGDFVATLPPSNYPSTAPYAELTSYFRRLFRAGELSRYVVQALLYPQVTCTYARGEVVMRRRRHKTTVRMQRREKDAAARAEAPKQSESDAISSNPAQHGKEEAVGKDASEARDQLTQRSYNSSDSESSSCASSSCSRSRSNFERQNAVDYVEEDDDAYETITFFAGKSKTNADSSCEDSTVYESYDNPHSTEDDSFEYKNDTQKEEGEEEGQLLSETGDCDRARSSEMIGSAAIPFLRLNDRESLNSNGGAHAASGRSNAGLSSGIHTSTARLLLGDLKQQCSEQSQMSSFEHRAAHGRMACENLLNLDESMKIKHSLQQRTITEERHSMPTYFVGNRFNNSSVTEIYIPSWKEDCQVGDGQALATTTTTTPPNANAAHGVSSTDRNSVHSSSLDIPAMVPVPDPVTAELLYNFPPAEVDDTPNRMLGCLSREQSPFRKHSINSDKKLVLNTNHHRKDKDDSQSNNANGSETRVDDKGLTAAVPSATARRCLSYQYVELSGKRNSPLSAKRHDANNNIVFSGERGKYDKRATNRREDDTDHPPAGPGPGCPEHKCRFCSFYSRGHSPHSSDSGMAGSCTISSPDGPAKFSGDFLLCDYAEQRILGEDAEAPEEYPVHERETRAVDVVDGMGRACAQVFALRQSRSSHNLGRFALVRESEFDYTDSGQYDHHNEPHPHDNSQSHSRRQDSMKQKSTVTGGAGAGAVEPGLSEHPDRHALHYEHAGPDRTVRSRSEDRALSPISSPDRDASEPRHYSGRSRIVVNLFDRSSAATTQQRVPTQSSVPPYGEMAADRITYKTGLYAHWWKKEKLPIFVVTSNESLKLPPAAGPLSPRHAPLCGGEHSEGRGTELSSKSSTSRSGDIPSDGDNGPLARLNISANDGGAGRGSGKSMSPPSATGNSHPSRSGTSSIVQHMSQHKRSQSFNHHLSYNQVQQQQQQQLQQQQLKQHQPNPSLLASPNSLNLNRHEANQAAPNQKGFSEKANWNITNLRPAPPLRPAFLSSVAVSSAGGGAAGSGSGGGRSATASITGSIGGAAASCVGGGNSNSGGGSAGLNTSESAHHSLSCSSSSKVSPTYEEDALVLRVIEAYCAAYQSTSRNTLHSALLPWTPCLPIRGGKLKTSKHFSSSNPQLPFTCSSLSSYLPSGGGIKNSRTHTSTNSINSSHIWREANPNSFNLYAASIATLSTTNGAPPSQQYQPQHQQPHHPQRARYSIGGYGSTEWRSHLEESGRSTNGGPRSINTFKTGAPSTTTAYHNPIARSGSNYDNIFMNSNTNTPLLSRVSKQQTVWMNANQAPGAPGLNHSYYQHHHHASPHHHRHRHRTTSRELDAALADRDTSPPPPAPEGGGYIGEYMPLGHSSTPGAGVSLYDRRLNRSFETAQGLKRNSKISQLRRSTPQLNGDDGENDDVGTRRGSSMQEDNLRDDMSHNSYDEMTPTLRQLFISVRQLQQDMAQVKLQIAEERNQRGHLQQVLMGHLETYGATNTKC</sequence>
<dbReference type="SUPFAM" id="SSF50044">
    <property type="entry name" value="SH3-domain"/>
    <property type="match status" value="1"/>
</dbReference>
<evidence type="ECO:0000313" key="7">
    <source>
        <dbReference type="EnsemblMetazoa" id="ASTEI07725-PA"/>
    </source>
</evidence>
<dbReference type="PANTHER" id="PTHR46026:SF1">
    <property type="entry name" value="RHO-TYPE GUANINE NUCLEOTIDE EXCHANGE FACTOR, ISOFORM F"/>
    <property type="match status" value="1"/>
</dbReference>
<feature type="region of interest" description="Disordered" evidence="6">
    <location>
        <begin position="1766"/>
        <end position="1790"/>
    </location>
</feature>
<feature type="compositionally biased region" description="Low complexity" evidence="6">
    <location>
        <begin position="1366"/>
        <end position="1395"/>
    </location>
</feature>
<feature type="compositionally biased region" description="Polar residues" evidence="6">
    <location>
        <begin position="1665"/>
        <end position="1687"/>
    </location>
</feature>
<dbReference type="Pfam" id="PF00621">
    <property type="entry name" value="RhoGEF"/>
    <property type="match status" value="1"/>
</dbReference>
<accession>A0A182YGY9</accession>
<feature type="compositionally biased region" description="Basic and acidic residues" evidence="6">
    <location>
        <begin position="1144"/>
        <end position="1172"/>
    </location>
</feature>
<feature type="compositionally biased region" description="Polar residues" evidence="6">
    <location>
        <begin position="604"/>
        <end position="617"/>
    </location>
</feature>
<feature type="region of interest" description="Disordered" evidence="6">
    <location>
        <begin position="870"/>
        <end position="914"/>
    </location>
</feature>
<keyword evidence="2" id="KW-0728">SH3 domain</keyword>
<evidence type="ECO:0000256" key="5">
    <source>
        <dbReference type="SAM" id="Coils"/>
    </source>
</evidence>
<keyword evidence="4" id="KW-0966">Cell projection</keyword>
<evidence type="ECO:0000256" key="3">
    <source>
        <dbReference type="ARBA" id="ARBA00022658"/>
    </source>
</evidence>
<keyword evidence="3" id="KW-0344">Guanine-nucleotide releasing factor</keyword>
<evidence type="ECO:0000256" key="6">
    <source>
        <dbReference type="SAM" id="MobiDB-lite"/>
    </source>
</evidence>
<dbReference type="InterPro" id="IPR036028">
    <property type="entry name" value="SH3-like_dom_sf"/>
</dbReference>
<feature type="region of interest" description="Disordered" evidence="6">
    <location>
        <begin position="1259"/>
        <end position="1395"/>
    </location>
</feature>
<feature type="compositionally biased region" description="Basic and acidic residues" evidence="6">
    <location>
        <begin position="958"/>
        <end position="976"/>
    </location>
</feature>
<dbReference type="STRING" id="30069.A0A182YGY9"/>
<dbReference type="GO" id="GO:0030027">
    <property type="term" value="C:lamellipodium"/>
    <property type="evidence" value="ECO:0007669"/>
    <property type="project" value="UniProtKB-SubCell"/>
</dbReference>
<feature type="compositionally biased region" description="Basic and acidic residues" evidence="6">
    <location>
        <begin position="1102"/>
        <end position="1126"/>
    </location>
</feature>
<dbReference type="PROSITE" id="PS50010">
    <property type="entry name" value="DH_2"/>
    <property type="match status" value="1"/>
</dbReference>
<protein>
    <submittedName>
        <fullName evidence="7">Uncharacterized protein</fullName>
    </submittedName>
</protein>
<dbReference type="SMART" id="SM00325">
    <property type="entry name" value="RhoGEF"/>
    <property type="match status" value="1"/>
</dbReference>
<organism evidence="7 8">
    <name type="scientific">Anopheles stephensi</name>
    <name type="common">Indo-Pakistan malaria mosquito</name>
    <dbReference type="NCBI Taxonomy" id="30069"/>
    <lineage>
        <taxon>Eukaryota</taxon>
        <taxon>Metazoa</taxon>
        <taxon>Ecdysozoa</taxon>
        <taxon>Arthropoda</taxon>
        <taxon>Hexapoda</taxon>
        <taxon>Insecta</taxon>
        <taxon>Pterygota</taxon>
        <taxon>Neoptera</taxon>
        <taxon>Endopterygota</taxon>
        <taxon>Diptera</taxon>
        <taxon>Nematocera</taxon>
        <taxon>Culicoidea</taxon>
        <taxon>Culicidae</taxon>
        <taxon>Anophelinae</taxon>
        <taxon>Anopheles</taxon>
    </lineage>
</organism>